<reference evidence="3 4" key="1">
    <citation type="journal article" date="2024" name="Commun. Biol.">
        <title>Comparative genomic analysis of thermophilic fungi reveals convergent evolutionary adaptations and gene losses.</title>
        <authorList>
            <person name="Steindorff A.S."/>
            <person name="Aguilar-Pontes M.V."/>
            <person name="Robinson A.J."/>
            <person name="Andreopoulos B."/>
            <person name="LaButti K."/>
            <person name="Kuo A."/>
            <person name="Mondo S."/>
            <person name="Riley R."/>
            <person name="Otillar R."/>
            <person name="Haridas S."/>
            <person name="Lipzen A."/>
            <person name="Grimwood J."/>
            <person name="Schmutz J."/>
            <person name="Clum A."/>
            <person name="Reid I.D."/>
            <person name="Moisan M.C."/>
            <person name="Butler G."/>
            <person name="Nguyen T.T.M."/>
            <person name="Dewar K."/>
            <person name="Conant G."/>
            <person name="Drula E."/>
            <person name="Henrissat B."/>
            <person name="Hansel C."/>
            <person name="Singer S."/>
            <person name="Hutchinson M.I."/>
            <person name="de Vries R.P."/>
            <person name="Natvig D.O."/>
            <person name="Powell A.J."/>
            <person name="Tsang A."/>
            <person name="Grigoriev I.V."/>
        </authorList>
    </citation>
    <scope>NUCLEOTIDE SEQUENCE [LARGE SCALE GENOMIC DNA]</scope>
    <source>
        <strain evidence="3 4">CBS 620.91</strain>
    </source>
</reference>
<organism evidence="3 4">
    <name type="scientific">Humicola insolens</name>
    <name type="common">Soft-rot fungus</name>
    <dbReference type="NCBI Taxonomy" id="85995"/>
    <lineage>
        <taxon>Eukaryota</taxon>
        <taxon>Fungi</taxon>
        <taxon>Dikarya</taxon>
        <taxon>Ascomycota</taxon>
        <taxon>Pezizomycotina</taxon>
        <taxon>Sordariomycetes</taxon>
        <taxon>Sordariomycetidae</taxon>
        <taxon>Sordariales</taxon>
        <taxon>Chaetomiaceae</taxon>
        <taxon>Mycothermus</taxon>
    </lineage>
</organism>
<feature type="compositionally biased region" description="Basic and acidic residues" evidence="1">
    <location>
        <begin position="109"/>
        <end position="120"/>
    </location>
</feature>
<feature type="compositionally biased region" description="Basic residues" evidence="1">
    <location>
        <begin position="213"/>
        <end position="223"/>
    </location>
</feature>
<accession>A0ABR3VNI5</accession>
<gene>
    <name evidence="3" type="ORF">VTJ49DRAFT_3048</name>
    <name evidence="2" type="ORF">VTJ49DRAFT_680</name>
</gene>
<feature type="compositionally biased region" description="Acidic residues" evidence="1">
    <location>
        <begin position="412"/>
        <end position="423"/>
    </location>
</feature>
<feature type="region of interest" description="Disordered" evidence="1">
    <location>
        <begin position="269"/>
        <end position="516"/>
    </location>
</feature>
<dbReference type="EMBL" id="JAZGSY010000024">
    <property type="protein sequence ID" value="KAL1843101.1"/>
    <property type="molecule type" value="Genomic_DNA"/>
</dbReference>
<feature type="region of interest" description="Disordered" evidence="1">
    <location>
        <begin position="1"/>
        <end position="25"/>
    </location>
</feature>
<evidence type="ECO:0008006" key="5">
    <source>
        <dbReference type="Google" id="ProtNLM"/>
    </source>
</evidence>
<feature type="compositionally biased region" description="Acidic residues" evidence="1">
    <location>
        <begin position="473"/>
        <end position="486"/>
    </location>
</feature>
<dbReference type="Proteomes" id="UP001583172">
    <property type="component" value="Unassembled WGS sequence"/>
</dbReference>
<dbReference type="InterPro" id="IPR035979">
    <property type="entry name" value="RBD_domain_sf"/>
</dbReference>
<feature type="compositionally biased region" description="Low complexity" evidence="1">
    <location>
        <begin position="320"/>
        <end position="330"/>
    </location>
</feature>
<feature type="compositionally biased region" description="Basic and acidic residues" evidence="1">
    <location>
        <begin position="171"/>
        <end position="191"/>
    </location>
</feature>
<protein>
    <recommendedName>
        <fullName evidence="5">RRM domain-containing protein</fullName>
    </recommendedName>
</protein>
<sequence length="556" mass="61020">MTGENTVSAKPQSSPPPSGDPYMRLHVTPLDPELLKVFVSSALLPKARNISYHTIETFPEKRYGFLELPKDDAEKLRKKLNGSVLKGVKIRIERARPSSIPNPLGDAAMAKEKKVKHDTEEAVLSAEKSKKRKRDPEVLSGIVLKDGRKVKRGWTSADEPGEKRSKKKDKEKKGNEKKKQPKSKYTDHPECLVKTVLPANAAADAADADPSSLKKKEKKKGKKAREVVIHEFEKTTKFPTFLKAAGSTSGQKAPLEFVDGKGWVDEQGNVVEAVKARPPPPERVLLPSKPTKDGPSSVDLAEDTGDSSSAESSSSEEEPSSPVRQSSPSPKDAEDSESDPTTPSSLAECDQVPSKQAGPVKNLSIAIPPATPSEPKVVHPLEALYKRPKQADGEPSGAASAEQQPFSFFGGDGDDDIDDDEDAAGGLGDETLGITEPMTPFTRKDLEVRRIRSAAPTPDTARPDRRFIPWETTESDIEEQDEEEPGDGDHPMEDQPVAAVTGAAQDGEENEKPVSDFQKWFWEHRGDLNRAWKKRRKLAGKEKRYRENKARMARAI</sequence>
<proteinExistence type="predicted"/>
<comment type="caution">
    <text evidence="3">The sequence shown here is derived from an EMBL/GenBank/DDBJ whole genome shotgun (WGS) entry which is preliminary data.</text>
</comment>
<feature type="region of interest" description="Disordered" evidence="1">
    <location>
        <begin position="97"/>
        <end position="226"/>
    </location>
</feature>
<evidence type="ECO:0000313" key="3">
    <source>
        <dbReference type="EMBL" id="KAL1843101.1"/>
    </source>
</evidence>
<feature type="compositionally biased region" description="Polar residues" evidence="1">
    <location>
        <begin position="1"/>
        <end position="12"/>
    </location>
</feature>
<dbReference type="SUPFAM" id="SSF54928">
    <property type="entry name" value="RNA-binding domain, RBD"/>
    <property type="match status" value="1"/>
</dbReference>
<name>A0ABR3VNI5_HUMIN</name>
<evidence type="ECO:0000313" key="4">
    <source>
        <dbReference type="Proteomes" id="UP001583172"/>
    </source>
</evidence>
<evidence type="ECO:0000256" key="1">
    <source>
        <dbReference type="SAM" id="MobiDB-lite"/>
    </source>
</evidence>
<feature type="compositionally biased region" description="Low complexity" evidence="1">
    <location>
        <begin position="199"/>
        <end position="209"/>
    </location>
</feature>
<evidence type="ECO:0000313" key="2">
    <source>
        <dbReference type="EMBL" id="KAL1840249.1"/>
    </source>
</evidence>
<keyword evidence="4" id="KW-1185">Reference proteome</keyword>
<dbReference type="EMBL" id="JAZGSY010000121">
    <property type="protein sequence ID" value="KAL1840249.1"/>
    <property type="molecule type" value="Genomic_DNA"/>
</dbReference>
<reference evidence="3" key="2">
    <citation type="submission" date="2024-01" db="EMBL/GenBank/DDBJ databases">
        <authorList>
            <consortium name="Lawrence Berkeley National Laboratory"/>
            <person name="Steindorff A.S."/>
            <person name="Aguilar-pontes M.V."/>
            <person name="Robinson A.J."/>
            <person name="Andreopoulos B."/>
            <person name="LaButti K."/>
            <person name="Kuo A."/>
            <person name="Mondo S."/>
            <person name="Riley R."/>
            <person name="Otillar R."/>
            <person name="Haridas S."/>
            <person name="Lipzen A."/>
            <person name="Grimwood J."/>
            <person name="Schmutz J."/>
            <person name="Clum A."/>
            <person name="Conant G."/>
            <person name="Drula E."/>
            <person name="Henrissat B."/>
            <person name="Hansel C."/>
            <person name="Singer S."/>
            <person name="de Vries R."/>
            <person name="Natvig D."/>
            <person name="Powell A.J."/>
            <person name="Tsang A."/>
            <person name="Grigoriev I.V."/>
        </authorList>
    </citation>
    <scope>NUCLEOTIDE SEQUENCE</scope>
    <source>
        <strain evidence="3">CBS 620.91</strain>
    </source>
</reference>